<organism evidence="8 9">
    <name type="scientific">Crassostrea virginica</name>
    <name type="common">Eastern oyster</name>
    <dbReference type="NCBI Taxonomy" id="6565"/>
    <lineage>
        <taxon>Eukaryota</taxon>
        <taxon>Metazoa</taxon>
        <taxon>Spiralia</taxon>
        <taxon>Lophotrochozoa</taxon>
        <taxon>Mollusca</taxon>
        <taxon>Bivalvia</taxon>
        <taxon>Autobranchia</taxon>
        <taxon>Pteriomorphia</taxon>
        <taxon>Ostreida</taxon>
        <taxon>Ostreoidea</taxon>
        <taxon>Ostreidae</taxon>
        <taxon>Crassostrea</taxon>
    </lineage>
</organism>
<dbReference type="PANTHER" id="PTHR11640:SF31">
    <property type="entry name" value="IRREGULAR CHIASM C-ROUGHEST PROTEIN-RELATED"/>
    <property type="match status" value="1"/>
</dbReference>
<feature type="transmembrane region" description="Helical" evidence="6">
    <location>
        <begin position="592"/>
        <end position="612"/>
    </location>
</feature>
<evidence type="ECO:0000256" key="2">
    <source>
        <dbReference type="ARBA" id="ARBA00023136"/>
    </source>
</evidence>
<evidence type="ECO:0000256" key="1">
    <source>
        <dbReference type="ARBA" id="ARBA00004479"/>
    </source>
</evidence>
<keyword evidence="2 6" id="KW-0472">Membrane</keyword>
<dbReference type="GO" id="GO:0098609">
    <property type="term" value="P:cell-cell adhesion"/>
    <property type="evidence" value="ECO:0007669"/>
    <property type="project" value="TreeGrafter"/>
</dbReference>
<sequence length="664" mass="74900">MLSRLLRLASGEHILSIIQCMTSSTLENRYRTIRTYHVKITRDGKAQHAWYSVTGTQYTVVNALLYDSISMTVRIPNDGVDNQMTYNVSKVGSYVGDSVIISWTAPFFPQIGVYTMYHTDKVNKSIIQVTSSGATIIDQSKYAYNSRPFTSTYINFIVRDITRDDAGYYNGGRSQEAALSGGGVVLIVYDKPSKPKIQGNLNIMVDSHSDLTCSSSSTTAPDYYARLHPLSYTWYVNNTKRGETSKTLRVYVTRNHKYNQYSCTARDKLESDRSDPMQFNTLYTPDKLKIFPEPRLNINDKLTVKEGDYIGPYTCTADCNPPCDITWKYKVSTSDRFLDVASTGLLDSQIVHRSIAVFRCISKYVPDSGFKKIESIELDVFYLDEPLVSINGSSYSNQAVQAQERTPLYIYCNVPANPNPTIRLRRSGTTDILKETSTSEVLSYSINRLQCSDTGNYTCSGESKEFNTKQKVFQINVNCKPRFDDVSEFRTIYGSKSGENIYVSLAVPLIANPPPKESDITWSGPTRLPTLISTVSQQNAIYQHLVKSSIPIKDRNYFGNYTMKYDGEPIITVTISPEDNMLSTKGLQFPTILLAVLGTVSLGVVTCICVLYSRRMLANRNHYDNPIETAVYETQHNETIYVNKTEHHIYLEIGIKLEEQTTTL</sequence>
<gene>
    <name evidence="9" type="primary">LOC111116602</name>
</gene>
<dbReference type="RefSeq" id="XP_022311311.1">
    <property type="nucleotide sequence ID" value="XM_022455603.1"/>
</dbReference>
<dbReference type="GO" id="GO:0005911">
    <property type="term" value="C:cell-cell junction"/>
    <property type="evidence" value="ECO:0007669"/>
    <property type="project" value="TreeGrafter"/>
</dbReference>
<dbReference type="SUPFAM" id="SSF48726">
    <property type="entry name" value="Immunoglobulin"/>
    <property type="match status" value="1"/>
</dbReference>
<reference evidence="9" key="1">
    <citation type="submission" date="2025-08" db="UniProtKB">
        <authorList>
            <consortium name="RefSeq"/>
        </authorList>
    </citation>
    <scope>IDENTIFICATION</scope>
    <source>
        <tissue evidence="9">Whole sample</tissue>
    </source>
</reference>
<evidence type="ECO:0000259" key="7">
    <source>
        <dbReference type="PROSITE" id="PS50835"/>
    </source>
</evidence>
<evidence type="ECO:0000256" key="4">
    <source>
        <dbReference type="ARBA" id="ARBA00023180"/>
    </source>
</evidence>
<dbReference type="PANTHER" id="PTHR11640">
    <property type="entry name" value="NEPHRIN"/>
    <property type="match status" value="1"/>
</dbReference>
<dbReference type="InterPro" id="IPR036179">
    <property type="entry name" value="Ig-like_dom_sf"/>
</dbReference>
<dbReference type="InterPro" id="IPR007110">
    <property type="entry name" value="Ig-like_dom"/>
</dbReference>
<dbReference type="GeneID" id="111116602"/>
<dbReference type="Proteomes" id="UP000694844">
    <property type="component" value="Chromosome 10"/>
</dbReference>
<feature type="domain" description="Ig-like" evidence="7">
    <location>
        <begin position="294"/>
        <end position="377"/>
    </location>
</feature>
<dbReference type="GO" id="GO:0005886">
    <property type="term" value="C:plasma membrane"/>
    <property type="evidence" value="ECO:0007669"/>
    <property type="project" value="TreeGrafter"/>
</dbReference>
<name>A0A8B8C970_CRAVI</name>
<evidence type="ECO:0000313" key="9">
    <source>
        <dbReference type="RefSeq" id="XP_022311311.1"/>
    </source>
</evidence>
<dbReference type="Gene3D" id="2.60.40.10">
    <property type="entry name" value="Immunoglobulins"/>
    <property type="match status" value="2"/>
</dbReference>
<dbReference type="SMART" id="SM00409">
    <property type="entry name" value="IG"/>
    <property type="match status" value="1"/>
</dbReference>
<keyword evidence="5" id="KW-0393">Immunoglobulin domain</keyword>
<keyword evidence="6" id="KW-0812">Transmembrane</keyword>
<feature type="domain" description="Ig-like" evidence="7">
    <location>
        <begin position="192"/>
        <end position="280"/>
    </location>
</feature>
<dbReference type="CDD" id="cd00096">
    <property type="entry name" value="Ig"/>
    <property type="match status" value="1"/>
</dbReference>
<evidence type="ECO:0000256" key="5">
    <source>
        <dbReference type="ARBA" id="ARBA00023319"/>
    </source>
</evidence>
<accession>A0A8B8C970</accession>
<dbReference type="KEGG" id="cvn:111116602"/>
<dbReference type="GO" id="GO:0050839">
    <property type="term" value="F:cell adhesion molecule binding"/>
    <property type="evidence" value="ECO:0007669"/>
    <property type="project" value="TreeGrafter"/>
</dbReference>
<protein>
    <submittedName>
        <fullName evidence="9">Uncharacterized protein LOC111116602</fullName>
    </submittedName>
</protein>
<dbReference type="InterPro" id="IPR051275">
    <property type="entry name" value="Cell_adhesion_signaling"/>
</dbReference>
<keyword evidence="6" id="KW-1133">Transmembrane helix</keyword>
<dbReference type="AlphaFoldDB" id="A0A8B8C970"/>
<keyword evidence="3" id="KW-1015">Disulfide bond</keyword>
<dbReference type="InterPro" id="IPR013783">
    <property type="entry name" value="Ig-like_fold"/>
</dbReference>
<keyword evidence="8" id="KW-1185">Reference proteome</keyword>
<dbReference type="PROSITE" id="PS50835">
    <property type="entry name" value="IG_LIKE"/>
    <property type="match status" value="3"/>
</dbReference>
<keyword evidence="4" id="KW-0325">Glycoprotein</keyword>
<comment type="subcellular location">
    <subcellularLocation>
        <location evidence="1">Membrane</location>
        <topology evidence="1">Single-pass type I membrane protein</topology>
    </subcellularLocation>
</comment>
<feature type="domain" description="Ig-like" evidence="7">
    <location>
        <begin position="386"/>
        <end position="478"/>
    </location>
</feature>
<proteinExistence type="predicted"/>
<evidence type="ECO:0000256" key="6">
    <source>
        <dbReference type="SAM" id="Phobius"/>
    </source>
</evidence>
<evidence type="ECO:0000256" key="3">
    <source>
        <dbReference type="ARBA" id="ARBA00023157"/>
    </source>
</evidence>
<evidence type="ECO:0000313" key="8">
    <source>
        <dbReference type="Proteomes" id="UP000694844"/>
    </source>
</evidence>
<dbReference type="InterPro" id="IPR003599">
    <property type="entry name" value="Ig_sub"/>
</dbReference>